<feature type="compositionally biased region" description="Basic and acidic residues" evidence="1">
    <location>
        <begin position="91"/>
        <end position="112"/>
    </location>
</feature>
<organism evidence="2 3">
    <name type="scientific">Coccidioides immitis RMSCC 3703</name>
    <dbReference type="NCBI Taxonomy" id="454286"/>
    <lineage>
        <taxon>Eukaryota</taxon>
        <taxon>Fungi</taxon>
        <taxon>Dikarya</taxon>
        <taxon>Ascomycota</taxon>
        <taxon>Pezizomycotina</taxon>
        <taxon>Eurotiomycetes</taxon>
        <taxon>Eurotiomycetidae</taxon>
        <taxon>Onygenales</taxon>
        <taxon>Onygenaceae</taxon>
        <taxon>Coccidioides</taxon>
    </lineage>
</organism>
<gene>
    <name evidence="2" type="ORF">CISG_03747</name>
</gene>
<evidence type="ECO:0000313" key="2">
    <source>
        <dbReference type="EMBL" id="KMU73697.1"/>
    </source>
</evidence>
<protein>
    <submittedName>
        <fullName evidence="2">Uncharacterized protein</fullName>
    </submittedName>
</protein>
<dbReference type="OrthoDB" id="5235678at2759"/>
<feature type="compositionally biased region" description="Basic and acidic residues" evidence="1">
    <location>
        <begin position="63"/>
        <end position="74"/>
    </location>
</feature>
<reference evidence="3" key="1">
    <citation type="journal article" date="2010" name="Genome Res.">
        <title>Population genomic sequencing of Coccidioides fungi reveals recent hybridization and transposon control.</title>
        <authorList>
            <person name="Neafsey D.E."/>
            <person name="Barker B.M."/>
            <person name="Sharpton T.J."/>
            <person name="Stajich J.E."/>
            <person name="Park D.J."/>
            <person name="Whiston E."/>
            <person name="Hung C.-Y."/>
            <person name="McMahan C."/>
            <person name="White J."/>
            <person name="Sykes S."/>
            <person name="Heiman D."/>
            <person name="Young S."/>
            <person name="Zeng Q."/>
            <person name="Abouelleil A."/>
            <person name="Aftuck L."/>
            <person name="Bessette D."/>
            <person name="Brown A."/>
            <person name="FitzGerald M."/>
            <person name="Lui A."/>
            <person name="Macdonald J.P."/>
            <person name="Priest M."/>
            <person name="Orbach M.J."/>
            <person name="Galgiani J.N."/>
            <person name="Kirkland T.N."/>
            <person name="Cole G.T."/>
            <person name="Birren B.W."/>
            <person name="Henn M.R."/>
            <person name="Taylor J.W."/>
            <person name="Rounsley S.D."/>
        </authorList>
    </citation>
    <scope>NUCLEOTIDE SEQUENCE [LARGE SCALE GENOMIC DNA]</scope>
    <source>
        <strain evidence="3">RMSCC 3703</strain>
    </source>
</reference>
<dbReference type="EMBL" id="DS268131">
    <property type="protein sequence ID" value="KMU73697.1"/>
    <property type="molecule type" value="Genomic_DNA"/>
</dbReference>
<sequence>MFRACQIIKHVTTSLGKQIAVAYVTKTDTWERAFLSQTVQNEFLVVAEKYNDTLNRNSQSGHEGAETSEPEHPSQKYLASSQGGGLRSRKGHDSARRNLEREYGEETTREAL</sequence>
<evidence type="ECO:0000256" key="1">
    <source>
        <dbReference type="SAM" id="MobiDB-lite"/>
    </source>
</evidence>
<name>A0A0J8TJ00_COCIT</name>
<feature type="region of interest" description="Disordered" evidence="1">
    <location>
        <begin position="54"/>
        <end position="112"/>
    </location>
</feature>
<dbReference type="Proteomes" id="UP000054559">
    <property type="component" value="Unassembled WGS sequence"/>
</dbReference>
<evidence type="ECO:0000313" key="3">
    <source>
        <dbReference type="Proteomes" id="UP000054559"/>
    </source>
</evidence>
<dbReference type="AlphaFoldDB" id="A0A0J8TJ00"/>
<accession>A0A0J8TJ00</accession>
<proteinExistence type="predicted"/>